<accession>A0A9Q7SBM2</accession>
<organism evidence="1 2">
    <name type="scientific">Mycobacteroides abscessus subsp. bolletii</name>
    <dbReference type="NCBI Taxonomy" id="319705"/>
    <lineage>
        <taxon>Bacteria</taxon>
        <taxon>Bacillati</taxon>
        <taxon>Actinomycetota</taxon>
        <taxon>Actinomycetes</taxon>
        <taxon>Mycobacteriales</taxon>
        <taxon>Mycobacteriaceae</taxon>
        <taxon>Mycobacteroides</taxon>
        <taxon>Mycobacteroides abscessus</taxon>
    </lineage>
</organism>
<proteinExistence type="predicted"/>
<evidence type="ECO:0000313" key="2">
    <source>
        <dbReference type="Proteomes" id="UP000185183"/>
    </source>
</evidence>
<dbReference type="AlphaFoldDB" id="A0A9Q7SBM2"/>
<name>A0A9Q7SBM2_9MYCO</name>
<reference evidence="1 2" key="1">
    <citation type="submission" date="2016-11" db="EMBL/GenBank/DDBJ databases">
        <authorList>
            <consortium name="Pathogen Informatics"/>
        </authorList>
    </citation>
    <scope>NUCLEOTIDE SEQUENCE [LARGE SCALE GENOMIC DNA]</scope>
    <source>
        <strain evidence="1 2">968</strain>
    </source>
</reference>
<comment type="caution">
    <text evidence="1">The sequence shown here is derived from an EMBL/GenBank/DDBJ whole genome shotgun (WGS) entry which is preliminary data.</text>
</comment>
<protein>
    <submittedName>
        <fullName evidence="1">Uncharacterized protein</fullName>
    </submittedName>
</protein>
<dbReference type="EMBL" id="FSFA01000001">
    <property type="protein sequence ID" value="SHW98450.1"/>
    <property type="molecule type" value="Genomic_DNA"/>
</dbReference>
<evidence type="ECO:0000313" key="1">
    <source>
        <dbReference type="EMBL" id="SHW98450.1"/>
    </source>
</evidence>
<sequence length="56" mass="6116">MTAPDVQQCAKCQRGITDCDECQGTGIVDDEACDVCMGERVGCPVHHSDWRTTKTN</sequence>
<dbReference type="Proteomes" id="UP000185183">
    <property type="component" value="Unassembled WGS sequence"/>
</dbReference>
<dbReference type="RefSeq" id="WP_165640061.1">
    <property type="nucleotide sequence ID" value="NZ_FSFT01000001.1"/>
</dbReference>
<gene>
    <name evidence="1" type="ORF">SAMEA2275694_01132</name>
</gene>